<protein>
    <submittedName>
        <fullName evidence="1">XRE family transcriptional regulator</fullName>
    </submittedName>
</protein>
<accession>A0A6N6N0A5</accession>
<dbReference type="EMBL" id="WAIE01000007">
    <property type="protein sequence ID" value="KAB1440345.1"/>
    <property type="molecule type" value="Genomic_DNA"/>
</dbReference>
<keyword evidence="2" id="KW-1185">Reference proteome</keyword>
<dbReference type="AlphaFoldDB" id="A0A6N6N0A5"/>
<proteinExistence type="predicted"/>
<dbReference type="Proteomes" id="UP000438699">
    <property type="component" value="Unassembled WGS sequence"/>
</dbReference>
<evidence type="ECO:0000313" key="2">
    <source>
        <dbReference type="Proteomes" id="UP000438699"/>
    </source>
</evidence>
<comment type="caution">
    <text evidence="1">The sequence shown here is derived from an EMBL/GenBank/DDBJ whole genome shotgun (WGS) entry which is preliminary data.</text>
</comment>
<gene>
    <name evidence="1" type="ORF">F8A88_13935</name>
</gene>
<dbReference type="OrthoDB" id="5463646at2"/>
<dbReference type="RefSeq" id="WP_151151786.1">
    <property type="nucleotide sequence ID" value="NZ_WAIE01000007.1"/>
</dbReference>
<evidence type="ECO:0000313" key="1">
    <source>
        <dbReference type="EMBL" id="KAB1440345.1"/>
    </source>
</evidence>
<sequence>MDHNTILGNRAEQDGDCKKTDCTRCSEELVFAMQDKHHDFSIGLRTILQCLRLAEQEGNVPPLPTDWWNKIACRHGTYFTTEYERE</sequence>
<name>A0A6N6N0A5_9BACT</name>
<reference evidence="1 2" key="1">
    <citation type="journal article" date="2017" name="Int. J. Syst. Evol. Microbiol.">
        <title>Desulfovibrio senegalensis sp. nov., a mesophilic sulfate reducer isolated from marine sediment.</title>
        <authorList>
            <person name="Thioye A."/>
            <person name="Gam Z.B.A."/>
            <person name="Mbengue M."/>
            <person name="Cayol J.L."/>
            <person name="Joseph-Bartoli M."/>
            <person name="Toure-Kane C."/>
            <person name="Labat M."/>
        </authorList>
    </citation>
    <scope>NUCLEOTIDE SEQUENCE [LARGE SCALE GENOMIC DNA]</scope>
    <source>
        <strain evidence="1 2">DSM 101509</strain>
    </source>
</reference>
<organism evidence="1 2">
    <name type="scientific">Pseudodesulfovibrio senegalensis</name>
    <dbReference type="NCBI Taxonomy" id="1721087"/>
    <lineage>
        <taxon>Bacteria</taxon>
        <taxon>Pseudomonadati</taxon>
        <taxon>Thermodesulfobacteriota</taxon>
        <taxon>Desulfovibrionia</taxon>
        <taxon>Desulfovibrionales</taxon>
        <taxon>Desulfovibrionaceae</taxon>
    </lineage>
</organism>